<dbReference type="FunFam" id="3.40.50.300:FF:000025">
    <property type="entry name" value="ATP-dependent Clp protease subunit"/>
    <property type="match status" value="1"/>
</dbReference>
<dbReference type="InterPro" id="IPR003959">
    <property type="entry name" value="ATPase_AAA_core"/>
</dbReference>
<dbReference type="Pfam" id="PF07724">
    <property type="entry name" value="AAA_2"/>
    <property type="match status" value="1"/>
</dbReference>
<dbReference type="PROSITE" id="PS00870">
    <property type="entry name" value="CLPAB_1"/>
    <property type="match status" value="1"/>
</dbReference>
<keyword evidence="2" id="KW-0547">Nucleotide-binding</keyword>
<dbReference type="CDD" id="cd00009">
    <property type="entry name" value="AAA"/>
    <property type="match status" value="1"/>
</dbReference>
<sequence length="887" mass="99314">MDIQFTKQAEEVLLKVVELAESSTHSIIIPEHMVKVLIDDIPLDSVQKRELLSEVNAELARVGISTTKPSYSQGYLSLINSIPIIAKKFNDKYCSIDHIMLALCESPPNLKTFMKNLKEIESEVRRSKTPSDSRGEKKGDGELPAFAVEMVQLARDGKFDPVMGRENEIRSVIEILSKKTKCNPILIGNPGVGKTAIVNEIATMIANNQLKTLEGYKIYSIDIGSIVAGTGVRGEFEERFKRIIKEACSSPRVILFIDEIHMIVSAGSCGGSIDAANMLKPGLASGEIKCIGATTYYEYRKYVEKDPALVRRFVRVNVGEPLMEDSITMLRGLRERIEAFHGTRIMDQAIVAAVKMAKKYVPGRMLPDSAIDLLDTACASAVISVETEPQEALRIRAKMWSLGLEKASLELDFRRKIEALSQEDIEKYGLREVSGNKKGAFSPDLASSFPELSADLSAIQAKIASLNESLETCKSSLRPIEEQYRTKKELLESRRSIQKRIDEYNNKYNEAVRNRDEYQAAEIKNHIVPNLQQALREIKFSTVTEINQNNIAEIVSRWTGIPVSRLNITENERLLRMEERIRKKIFGQENAVSHVCDAIITNRTGLSEPNKPIGSFLFLGPTGVGKTELAKALCYEMFDNNQGVVIDMSDYSTEISVTKLIGVSAGYVGYDEGGRLTEPVKNKPYNLVIFDEIDLAHPSVFNILYQLLDEGRVVDGKGAEINFTNCVVIMTSNLGYKQSQSMYNETKIDAHNYLVKLKKSAENEALNKFGPALINRIDAIVHFNPLSIESTNYILDTQIIKINERLAENNITIQISDSARAEILRNCVSEQFGARPLKKYLQRNIVNALAKLILMNKDHKIPEIVLVNLDNKGVLIGDYFFQRTPIE</sequence>
<dbReference type="InterPro" id="IPR004176">
    <property type="entry name" value="Clp_R_N"/>
</dbReference>
<dbReference type="GO" id="GO:0005524">
    <property type="term" value="F:ATP binding"/>
    <property type="evidence" value="ECO:0007669"/>
    <property type="project" value="UniProtKB-KW"/>
</dbReference>
<keyword evidence="1" id="KW-0677">Repeat</keyword>
<evidence type="ECO:0008006" key="11">
    <source>
        <dbReference type="Google" id="ProtNLM"/>
    </source>
</evidence>
<dbReference type="STRING" id="1003232.J9DQJ9"/>
<dbReference type="InterPro" id="IPR003593">
    <property type="entry name" value="AAA+_ATPase"/>
</dbReference>
<dbReference type="Proteomes" id="UP000003163">
    <property type="component" value="Unassembled WGS sequence"/>
</dbReference>
<dbReference type="InterPro" id="IPR041546">
    <property type="entry name" value="ClpA/ClpB_AAA_lid"/>
</dbReference>
<dbReference type="OMA" id="YDKSMGA"/>
<feature type="coiled-coil region" evidence="5">
    <location>
        <begin position="487"/>
        <end position="521"/>
    </location>
</feature>
<keyword evidence="4" id="KW-0143">Chaperone</keyword>
<dbReference type="InterPro" id="IPR050130">
    <property type="entry name" value="ClpA_ClpB"/>
</dbReference>
<dbReference type="InParanoid" id="J9DQJ9"/>
<keyword evidence="3" id="KW-0067">ATP-binding</keyword>
<dbReference type="GO" id="GO:0005737">
    <property type="term" value="C:cytoplasm"/>
    <property type="evidence" value="ECO:0007669"/>
    <property type="project" value="TreeGrafter"/>
</dbReference>
<feature type="domain" description="AAA+ ATPase" evidence="7">
    <location>
        <begin position="180"/>
        <end position="324"/>
    </location>
</feature>
<comment type="caution">
    <text evidence="9">The sequence shown here is derived from an EMBL/GenBank/DDBJ whole genome shotgun (WGS) entry which is preliminary data.</text>
</comment>
<keyword evidence="5" id="KW-0175">Coiled coil</keyword>
<dbReference type="SUPFAM" id="SSF52540">
    <property type="entry name" value="P-loop containing nucleoside triphosphate hydrolases"/>
    <property type="match status" value="2"/>
</dbReference>
<dbReference type="SUPFAM" id="SSF81923">
    <property type="entry name" value="Double Clp-N motif"/>
    <property type="match status" value="1"/>
</dbReference>
<dbReference type="VEuPathDB" id="MicrosporidiaDB:EDEG_00977"/>
<evidence type="ECO:0000313" key="10">
    <source>
        <dbReference type="Proteomes" id="UP000003163"/>
    </source>
</evidence>
<dbReference type="EMBL" id="AFBI03000013">
    <property type="protein sequence ID" value="EJW04840.1"/>
    <property type="molecule type" value="Genomic_DNA"/>
</dbReference>
<feature type="region of interest" description="Disordered" evidence="6">
    <location>
        <begin position="121"/>
        <end position="140"/>
    </location>
</feature>
<evidence type="ECO:0000259" key="8">
    <source>
        <dbReference type="SMART" id="SM01086"/>
    </source>
</evidence>
<organism evidence="9 10">
    <name type="scientific">Edhazardia aedis (strain USNM 41457)</name>
    <name type="common">Microsporidian parasite</name>
    <dbReference type="NCBI Taxonomy" id="1003232"/>
    <lineage>
        <taxon>Eukaryota</taxon>
        <taxon>Fungi</taxon>
        <taxon>Fungi incertae sedis</taxon>
        <taxon>Microsporidia</taxon>
        <taxon>Edhazardia</taxon>
    </lineage>
</organism>
<evidence type="ECO:0000256" key="1">
    <source>
        <dbReference type="ARBA" id="ARBA00022737"/>
    </source>
</evidence>
<protein>
    <recommendedName>
        <fullName evidence="11">ATP-dependent chaperone ClpB</fullName>
    </recommendedName>
</protein>
<reference evidence="10" key="2">
    <citation type="submission" date="2015-07" db="EMBL/GenBank/DDBJ databases">
        <title>Contrasting host-pathogen interactions and genome evolution in two generalist and specialist microsporidian pathogens of mosquitoes.</title>
        <authorList>
            <consortium name="The Broad Institute Genomics Platform"/>
            <consortium name="The Broad Institute Genome Sequencing Center for Infectious Disease"/>
            <person name="Cuomo C.A."/>
            <person name="Sanscrainte N.D."/>
            <person name="Goldberg J.M."/>
            <person name="Heiman D."/>
            <person name="Young S."/>
            <person name="Zeng Q."/>
            <person name="Becnel J.J."/>
            <person name="Birren B.W."/>
        </authorList>
    </citation>
    <scope>NUCLEOTIDE SEQUENCE [LARGE SCALE GENOMIC DNA]</scope>
    <source>
        <strain evidence="10">USNM 41457</strain>
    </source>
</reference>
<dbReference type="OrthoDB" id="47330at2759"/>
<gene>
    <name evidence="9" type="ORF">EDEG_00977</name>
</gene>
<evidence type="ECO:0000313" key="9">
    <source>
        <dbReference type="EMBL" id="EJW04840.1"/>
    </source>
</evidence>
<feature type="domain" description="AAA+ ATPase" evidence="7">
    <location>
        <begin position="612"/>
        <end position="787"/>
    </location>
</feature>
<dbReference type="Gene3D" id="1.10.1780.10">
    <property type="entry name" value="Clp, N-terminal domain"/>
    <property type="match status" value="1"/>
</dbReference>
<dbReference type="PANTHER" id="PTHR11638">
    <property type="entry name" value="ATP-DEPENDENT CLP PROTEASE"/>
    <property type="match status" value="1"/>
</dbReference>
<reference evidence="9 10" key="1">
    <citation type="submission" date="2011-08" db="EMBL/GenBank/DDBJ databases">
        <authorList>
            <person name="Liu Z.J."/>
            <person name="Shi F.L."/>
            <person name="Lu J.Q."/>
            <person name="Li M."/>
            <person name="Wang Z.L."/>
        </authorList>
    </citation>
    <scope>NUCLEOTIDE SEQUENCE [LARGE SCALE GENOMIC DNA]</scope>
    <source>
        <strain evidence="9 10">USNM 41457</strain>
    </source>
</reference>
<dbReference type="InterPro" id="IPR027417">
    <property type="entry name" value="P-loop_NTPase"/>
</dbReference>
<evidence type="ECO:0000259" key="7">
    <source>
        <dbReference type="SMART" id="SM00382"/>
    </source>
</evidence>
<evidence type="ECO:0000256" key="2">
    <source>
        <dbReference type="ARBA" id="ARBA00022741"/>
    </source>
</evidence>
<dbReference type="CDD" id="cd19499">
    <property type="entry name" value="RecA-like_ClpB_Hsp104-like"/>
    <property type="match status" value="1"/>
</dbReference>
<dbReference type="SMART" id="SM00382">
    <property type="entry name" value="AAA"/>
    <property type="match status" value="2"/>
</dbReference>
<dbReference type="PRINTS" id="PR00300">
    <property type="entry name" value="CLPPROTEASEA"/>
</dbReference>
<dbReference type="InterPro" id="IPR019489">
    <property type="entry name" value="Clp_ATPase_C"/>
</dbReference>
<dbReference type="Pfam" id="PF00004">
    <property type="entry name" value="AAA"/>
    <property type="match status" value="1"/>
</dbReference>
<dbReference type="InterPro" id="IPR001270">
    <property type="entry name" value="ClpA/B"/>
</dbReference>
<dbReference type="Gene3D" id="1.10.8.60">
    <property type="match status" value="1"/>
</dbReference>
<dbReference type="Pfam" id="PF17871">
    <property type="entry name" value="AAA_lid_9"/>
    <property type="match status" value="1"/>
</dbReference>
<keyword evidence="10" id="KW-1185">Reference proteome</keyword>
<feature type="domain" description="Clp ATPase C-terminal" evidence="8">
    <location>
        <begin position="786"/>
        <end position="875"/>
    </location>
</feature>
<dbReference type="Pfam" id="PF10431">
    <property type="entry name" value="ClpB_D2-small"/>
    <property type="match status" value="1"/>
</dbReference>
<dbReference type="FunCoup" id="J9DQJ9">
    <property type="interactions" value="117"/>
</dbReference>
<evidence type="ECO:0000256" key="5">
    <source>
        <dbReference type="SAM" id="Coils"/>
    </source>
</evidence>
<dbReference type="Gene3D" id="3.40.50.300">
    <property type="entry name" value="P-loop containing nucleotide triphosphate hydrolases"/>
    <property type="match status" value="3"/>
</dbReference>
<dbReference type="GO" id="GO:0034605">
    <property type="term" value="P:cellular response to heat"/>
    <property type="evidence" value="ECO:0007669"/>
    <property type="project" value="TreeGrafter"/>
</dbReference>
<proteinExistence type="predicted"/>
<evidence type="ECO:0000256" key="4">
    <source>
        <dbReference type="ARBA" id="ARBA00023186"/>
    </source>
</evidence>
<dbReference type="InterPro" id="IPR036628">
    <property type="entry name" value="Clp_N_dom_sf"/>
</dbReference>
<dbReference type="GO" id="GO:0016887">
    <property type="term" value="F:ATP hydrolysis activity"/>
    <property type="evidence" value="ECO:0007669"/>
    <property type="project" value="InterPro"/>
</dbReference>
<evidence type="ECO:0000256" key="3">
    <source>
        <dbReference type="ARBA" id="ARBA00022840"/>
    </source>
</evidence>
<dbReference type="SMART" id="SM01086">
    <property type="entry name" value="ClpB_D2-small"/>
    <property type="match status" value="1"/>
</dbReference>
<name>J9DQJ9_EDHAE</name>
<accession>J9DQJ9</accession>
<dbReference type="AlphaFoldDB" id="J9DQJ9"/>
<dbReference type="PANTHER" id="PTHR11638:SF18">
    <property type="entry name" value="HEAT SHOCK PROTEIN 104"/>
    <property type="match status" value="1"/>
</dbReference>
<evidence type="ECO:0000256" key="6">
    <source>
        <dbReference type="SAM" id="MobiDB-lite"/>
    </source>
</evidence>
<dbReference type="InterPro" id="IPR018368">
    <property type="entry name" value="ClpA/B_CS1"/>
</dbReference>
<dbReference type="Pfam" id="PF02861">
    <property type="entry name" value="Clp_N"/>
    <property type="match status" value="1"/>
</dbReference>
<dbReference type="HOGENOM" id="CLU_005070_4_0_1"/>